<protein>
    <submittedName>
        <fullName evidence="1">Uncharacterized protein</fullName>
    </submittedName>
</protein>
<reference evidence="1 2" key="1">
    <citation type="journal article" date="2021" name="Sci. Rep.">
        <title>Chromosome anchoring in Senegalese sole (Solea senegalensis) reveals sex-associated markers and genome rearrangements in flatfish.</title>
        <authorList>
            <person name="Guerrero-Cozar I."/>
            <person name="Gomez-Garrido J."/>
            <person name="Berbel C."/>
            <person name="Martinez-Blanch J.F."/>
            <person name="Alioto T."/>
            <person name="Claros M.G."/>
            <person name="Gagnaire P.A."/>
            <person name="Manchado M."/>
        </authorList>
    </citation>
    <scope>NUCLEOTIDE SEQUENCE [LARGE SCALE GENOMIC DNA]</scope>
    <source>
        <strain evidence="1">Sse05_10M</strain>
    </source>
</reference>
<dbReference type="Proteomes" id="UP000693946">
    <property type="component" value="Linkage Group LG10"/>
</dbReference>
<name>A0AAV6SXZ7_SOLSE</name>
<gene>
    <name evidence="1" type="ORF">JOB18_011780</name>
</gene>
<keyword evidence="2" id="KW-1185">Reference proteome</keyword>
<sequence length="118" mass="13594">MRPLLPPVLWIHGGDKCRAHGSEMGFDLSHRHRHFGQQVESWTDRLAIASASWRLPDMLLKPGWRKERQRCWETDRDVRSGSASLLFPSSLLLPICHRPLLEDFRGHGDLVSGYLLEV</sequence>
<accession>A0AAV6SXZ7</accession>
<proteinExistence type="predicted"/>
<evidence type="ECO:0000313" key="1">
    <source>
        <dbReference type="EMBL" id="KAG7522045.1"/>
    </source>
</evidence>
<dbReference type="AlphaFoldDB" id="A0AAV6SXZ7"/>
<organism evidence="1 2">
    <name type="scientific">Solea senegalensis</name>
    <name type="common">Senegalese sole</name>
    <dbReference type="NCBI Taxonomy" id="28829"/>
    <lineage>
        <taxon>Eukaryota</taxon>
        <taxon>Metazoa</taxon>
        <taxon>Chordata</taxon>
        <taxon>Craniata</taxon>
        <taxon>Vertebrata</taxon>
        <taxon>Euteleostomi</taxon>
        <taxon>Actinopterygii</taxon>
        <taxon>Neopterygii</taxon>
        <taxon>Teleostei</taxon>
        <taxon>Neoteleostei</taxon>
        <taxon>Acanthomorphata</taxon>
        <taxon>Carangaria</taxon>
        <taxon>Pleuronectiformes</taxon>
        <taxon>Pleuronectoidei</taxon>
        <taxon>Soleidae</taxon>
        <taxon>Solea</taxon>
    </lineage>
</organism>
<dbReference type="EMBL" id="JAGKHQ010000002">
    <property type="protein sequence ID" value="KAG7522045.1"/>
    <property type="molecule type" value="Genomic_DNA"/>
</dbReference>
<comment type="caution">
    <text evidence="1">The sequence shown here is derived from an EMBL/GenBank/DDBJ whole genome shotgun (WGS) entry which is preliminary data.</text>
</comment>
<evidence type="ECO:0000313" key="2">
    <source>
        <dbReference type="Proteomes" id="UP000693946"/>
    </source>
</evidence>